<feature type="domain" description="Peptidase S26" evidence="8">
    <location>
        <begin position="28"/>
        <end position="183"/>
    </location>
</feature>
<dbReference type="PANTHER" id="PTHR43390:SF1">
    <property type="entry name" value="CHLOROPLAST PROCESSING PEPTIDASE"/>
    <property type="match status" value="1"/>
</dbReference>
<dbReference type="EC" id="3.4.21.89" evidence="4 7"/>
<proteinExistence type="inferred from homology"/>
<dbReference type="GO" id="GO:0006465">
    <property type="term" value="P:signal peptide processing"/>
    <property type="evidence" value="ECO:0007669"/>
    <property type="project" value="InterPro"/>
</dbReference>
<dbReference type="InterPro" id="IPR000223">
    <property type="entry name" value="Pept_S26A_signal_pept_1"/>
</dbReference>
<protein>
    <recommendedName>
        <fullName evidence="4 7">Signal peptidase I</fullName>
        <ecNumber evidence="4 7">3.4.21.89</ecNumber>
    </recommendedName>
</protein>
<organism evidence="9 10">
    <name type="scientific">Dictyobacter vulcani</name>
    <dbReference type="NCBI Taxonomy" id="2607529"/>
    <lineage>
        <taxon>Bacteria</taxon>
        <taxon>Bacillati</taxon>
        <taxon>Chloroflexota</taxon>
        <taxon>Ktedonobacteria</taxon>
        <taxon>Ktedonobacterales</taxon>
        <taxon>Dictyobacteraceae</taxon>
        <taxon>Dictyobacter</taxon>
    </lineage>
</organism>
<dbReference type="CDD" id="cd06530">
    <property type="entry name" value="S26_SPase_I"/>
    <property type="match status" value="1"/>
</dbReference>
<feature type="transmembrane region" description="Helical" evidence="7">
    <location>
        <begin position="29"/>
        <end position="47"/>
    </location>
</feature>
<evidence type="ECO:0000313" key="9">
    <source>
        <dbReference type="EMBL" id="GER88555.1"/>
    </source>
</evidence>
<dbReference type="PRINTS" id="PR00727">
    <property type="entry name" value="LEADERPTASE"/>
</dbReference>
<comment type="similarity">
    <text evidence="3 7">Belongs to the peptidase S26 family.</text>
</comment>
<keyword evidence="7" id="KW-0645">Protease</keyword>
<keyword evidence="10" id="KW-1185">Reference proteome</keyword>
<feature type="active site" evidence="6">
    <location>
        <position position="99"/>
    </location>
</feature>
<evidence type="ECO:0000256" key="7">
    <source>
        <dbReference type="RuleBase" id="RU362042"/>
    </source>
</evidence>
<feature type="active site" evidence="6">
    <location>
        <position position="56"/>
    </location>
</feature>
<evidence type="ECO:0000256" key="3">
    <source>
        <dbReference type="ARBA" id="ARBA00009370"/>
    </source>
</evidence>
<dbReference type="InterPro" id="IPR019758">
    <property type="entry name" value="Pept_S26A_signal_pept_1_CS"/>
</dbReference>
<evidence type="ECO:0000256" key="6">
    <source>
        <dbReference type="PIRSR" id="PIRSR600223-1"/>
    </source>
</evidence>
<comment type="subcellular location">
    <subcellularLocation>
        <location evidence="2">Cell membrane</location>
        <topology evidence="2">Single-pass type II membrane protein</topology>
    </subcellularLocation>
    <subcellularLocation>
        <location evidence="7">Membrane</location>
        <topology evidence="7">Single-pass type II membrane protein</topology>
    </subcellularLocation>
</comment>
<dbReference type="PANTHER" id="PTHR43390">
    <property type="entry name" value="SIGNAL PEPTIDASE I"/>
    <property type="match status" value="1"/>
</dbReference>
<dbReference type="Pfam" id="PF10502">
    <property type="entry name" value="Peptidase_S26"/>
    <property type="match status" value="1"/>
</dbReference>
<sequence length="274" mass="30959">MSFTWTERRGKAVDLEFDFEKRYRLFREIIETLVLTVLMFLVIRLAVQNFNIDGMSMEPSLHNQELVIVDKWSYFFHAPGRGDVVVFVAPPNPTQDYIKRIVGLPGDVVTIQDTRVSVNNRQLTESYVDPRRQGNPYAPINNMVIPQGAYFVLGDNRNGSSDSRDWGCVPQQNIIGRAALVYWPLGQDNFGFLPGVSSVYNNVGQSTQATSNNLCPIRHVQPAASTTSQHNQITVTPSDQSNPLSTASMLLLPCLYVGLTHRRRRHHHVQEECS</sequence>
<dbReference type="GO" id="GO:0004252">
    <property type="term" value="F:serine-type endopeptidase activity"/>
    <property type="evidence" value="ECO:0007669"/>
    <property type="project" value="InterPro"/>
</dbReference>
<dbReference type="InterPro" id="IPR036286">
    <property type="entry name" value="LexA/Signal_pep-like_sf"/>
</dbReference>
<dbReference type="Proteomes" id="UP000326912">
    <property type="component" value="Unassembled WGS sequence"/>
</dbReference>
<evidence type="ECO:0000259" key="8">
    <source>
        <dbReference type="Pfam" id="PF10502"/>
    </source>
</evidence>
<comment type="catalytic activity">
    <reaction evidence="1 7">
        <text>Cleavage of hydrophobic, N-terminal signal or leader sequences from secreted and periplasmic proteins.</text>
        <dbReference type="EC" id="3.4.21.89"/>
    </reaction>
</comment>
<dbReference type="InterPro" id="IPR019757">
    <property type="entry name" value="Pept_S26A_signal_pept_1_Lys-AS"/>
</dbReference>
<evidence type="ECO:0000256" key="2">
    <source>
        <dbReference type="ARBA" id="ARBA00004401"/>
    </source>
</evidence>
<dbReference type="AlphaFoldDB" id="A0A5J4KL20"/>
<accession>A0A5J4KL20</accession>
<dbReference type="GO" id="GO:0005886">
    <property type="term" value="C:plasma membrane"/>
    <property type="evidence" value="ECO:0007669"/>
    <property type="project" value="UniProtKB-SubCell"/>
</dbReference>
<keyword evidence="7" id="KW-0472">Membrane</keyword>
<dbReference type="PROSITE" id="PS00761">
    <property type="entry name" value="SPASE_I_3"/>
    <property type="match status" value="1"/>
</dbReference>
<evidence type="ECO:0000313" key="10">
    <source>
        <dbReference type="Proteomes" id="UP000326912"/>
    </source>
</evidence>
<keyword evidence="7" id="KW-1133">Transmembrane helix</keyword>
<name>A0A5J4KL20_9CHLR</name>
<dbReference type="SUPFAM" id="SSF51306">
    <property type="entry name" value="LexA/Signal peptidase"/>
    <property type="match status" value="1"/>
</dbReference>
<evidence type="ECO:0000256" key="4">
    <source>
        <dbReference type="ARBA" id="ARBA00013208"/>
    </source>
</evidence>
<dbReference type="PROSITE" id="PS00760">
    <property type="entry name" value="SPASE_I_2"/>
    <property type="match status" value="1"/>
</dbReference>
<dbReference type="NCBIfam" id="TIGR02227">
    <property type="entry name" value="sigpep_I_bact"/>
    <property type="match status" value="1"/>
</dbReference>
<gene>
    <name evidence="9" type="ORF">KDW_27170</name>
</gene>
<reference evidence="9 10" key="1">
    <citation type="submission" date="2019-10" db="EMBL/GenBank/DDBJ databases">
        <title>Dictyobacter vulcani sp. nov., within the class Ktedonobacteria, isolated from soil of volcanic Mt. Zao.</title>
        <authorList>
            <person name="Zheng Y."/>
            <person name="Wang C.M."/>
            <person name="Sakai Y."/>
            <person name="Abe K."/>
            <person name="Yokota A."/>
            <person name="Yabe S."/>
        </authorList>
    </citation>
    <scope>NUCLEOTIDE SEQUENCE [LARGE SCALE GENOMIC DNA]</scope>
    <source>
        <strain evidence="9 10">W12</strain>
    </source>
</reference>
<dbReference type="InterPro" id="IPR019533">
    <property type="entry name" value="Peptidase_S26"/>
</dbReference>
<evidence type="ECO:0000256" key="1">
    <source>
        <dbReference type="ARBA" id="ARBA00000677"/>
    </source>
</evidence>
<dbReference type="GO" id="GO:0009003">
    <property type="term" value="F:signal peptidase activity"/>
    <property type="evidence" value="ECO:0007669"/>
    <property type="project" value="UniProtKB-EC"/>
</dbReference>
<dbReference type="EMBL" id="BKZW01000001">
    <property type="protein sequence ID" value="GER88555.1"/>
    <property type="molecule type" value="Genomic_DNA"/>
</dbReference>
<comment type="caution">
    <text evidence="9">The sequence shown here is derived from an EMBL/GenBank/DDBJ whole genome shotgun (WGS) entry which is preliminary data.</text>
</comment>
<keyword evidence="7" id="KW-0812">Transmembrane</keyword>
<evidence type="ECO:0000256" key="5">
    <source>
        <dbReference type="ARBA" id="ARBA00022801"/>
    </source>
</evidence>
<keyword evidence="5 7" id="KW-0378">Hydrolase</keyword>
<dbReference type="Gene3D" id="2.10.109.10">
    <property type="entry name" value="Umud Fragment, subunit A"/>
    <property type="match status" value="1"/>
</dbReference>